<comment type="subcellular location">
    <subcellularLocation>
        <location evidence="1">Membrane</location>
    </subcellularLocation>
</comment>
<proteinExistence type="predicted"/>
<dbReference type="Gene3D" id="3.10.20.310">
    <property type="entry name" value="membrane protein fhac"/>
    <property type="match status" value="5"/>
</dbReference>
<dbReference type="Pfam" id="PF01103">
    <property type="entry name" value="Omp85"/>
    <property type="match status" value="1"/>
</dbReference>
<dbReference type="GO" id="GO:0071709">
    <property type="term" value="P:membrane assembly"/>
    <property type="evidence" value="ECO:0007669"/>
    <property type="project" value="InterPro"/>
</dbReference>
<evidence type="ECO:0000256" key="7">
    <source>
        <dbReference type="NCBIfam" id="TIGR03303"/>
    </source>
</evidence>
<dbReference type="PROSITE" id="PS51779">
    <property type="entry name" value="POTRA"/>
    <property type="match status" value="1"/>
</dbReference>
<sequence length="732" mass="83582">MILILALLHYTIAGVDIDARWTDAKLITDVSGLQIGNELQKNDIEKAIENLTRLKLFNFINVDTSIVGDGVFITIHVTEAPFLKHNPEFIGNKKFSRKTLINAIELKEGQVANEQTISNARFKILNMYEEKLYYKTTVRDSLNVDSLNKAELLFLIEEGTIPKVGKIQISGNNSIPDSKIKRKMKTKERGFLRSGKLDMEKLDEDLVRVADFYKEKGFLEIKVDEPVIDVIDDRFVITITVTENSIYYVGGITYNGNEVFNEEQLRRLCLIKSNDVYNLKKANETLQEFMVAYADEGYIYCSIVPNENVRDSIIDIEYVIKESSPADINRVIITGNRNTREKVIRREIVTIPGLRFRRSQVLRSMREIANLGFFENIEPATGAPDDSGNIDLIYYVTEKQGVATVGAGISYSAQDKLTGYFELSHPNMFGRAQRLYTKFEIGGRLTNYQIGYTEPWLFDTRTSTGIDLYYTNRFWDYYTKRDIGFAGRVTFPFYLDYTRFNYSLRTERTQILNISSSYNPPSSGYSLYDDTIPKWTMANSFGLTRDSRDFIFNPSSGTYLSLQTEFAKKFLFTNIDYNRVTFEARAYYPIFWKFVLMGRIKAGIVTSVDEVPFYKRFYAGGVGDDGVRGYSDRSLSPVVDGRTVGGNAILINNLELKLKLSSSLAFLLFYDAGNSFPSYKDINMHELYRGIGAGVRLEIPMVGVLGFDLGYGLDREHKGLEPHFQINPFGMF</sequence>
<evidence type="ECO:0000256" key="1">
    <source>
        <dbReference type="ARBA" id="ARBA00004370"/>
    </source>
</evidence>
<evidence type="ECO:0000256" key="5">
    <source>
        <dbReference type="ARBA" id="ARBA00023136"/>
    </source>
</evidence>
<dbReference type="EMBL" id="MEUM01000118">
    <property type="protein sequence ID" value="OGC41176.1"/>
    <property type="molecule type" value="Genomic_DNA"/>
</dbReference>
<feature type="domain" description="POTRA" evidence="8">
    <location>
        <begin position="162"/>
        <end position="244"/>
    </location>
</feature>
<evidence type="ECO:0000256" key="2">
    <source>
        <dbReference type="ARBA" id="ARBA00022452"/>
    </source>
</evidence>
<protein>
    <recommendedName>
        <fullName evidence="7">Outer membrane protein assembly factor BamA</fullName>
    </recommendedName>
</protein>
<dbReference type="Gene3D" id="2.40.160.50">
    <property type="entry name" value="membrane protein fhac: a member of the omp85/tpsb transporter family"/>
    <property type="match status" value="1"/>
</dbReference>
<dbReference type="InterPro" id="IPR034746">
    <property type="entry name" value="POTRA"/>
</dbReference>
<comment type="caution">
    <text evidence="9">The sequence shown here is derived from an EMBL/GenBank/DDBJ whole genome shotgun (WGS) entry which is preliminary data.</text>
</comment>
<dbReference type="NCBIfam" id="TIGR03303">
    <property type="entry name" value="OM_YaeT"/>
    <property type="match status" value="1"/>
</dbReference>
<reference evidence="9 10" key="1">
    <citation type="journal article" date="2016" name="Nat. Commun.">
        <title>Thousands of microbial genomes shed light on interconnected biogeochemical processes in an aquifer system.</title>
        <authorList>
            <person name="Anantharaman K."/>
            <person name="Brown C.T."/>
            <person name="Hug L.A."/>
            <person name="Sharon I."/>
            <person name="Castelle C.J."/>
            <person name="Probst A.J."/>
            <person name="Thomas B.C."/>
            <person name="Singh A."/>
            <person name="Wilkins M.J."/>
            <person name="Karaoz U."/>
            <person name="Brodie E.L."/>
            <person name="Williams K.H."/>
            <person name="Hubbard S.S."/>
            <person name="Banfield J.F."/>
        </authorList>
    </citation>
    <scope>NUCLEOTIDE SEQUENCE [LARGE SCALE GENOMIC DNA]</scope>
</reference>
<accession>A0A1F4U893</accession>
<dbReference type="Proteomes" id="UP000177025">
    <property type="component" value="Unassembled WGS sequence"/>
</dbReference>
<dbReference type="GO" id="GO:0009279">
    <property type="term" value="C:cell outer membrane"/>
    <property type="evidence" value="ECO:0007669"/>
    <property type="project" value="UniProtKB-UniRule"/>
</dbReference>
<evidence type="ECO:0000256" key="6">
    <source>
        <dbReference type="ARBA" id="ARBA00023237"/>
    </source>
</evidence>
<dbReference type="AlphaFoldDB" id="A0A1F4U893"/>
<keyword evidence="6" id="KW-0998">Cell outer membrane</keyword>
<dbReference type="PIRSF" id="PIRSF006076">
    <property type="entry name" value="OM_assembly_OMP85"/>
    <property type="match status" value="1"/>
</dbReference>
<gene>
    <name evidence="9" type="ORF">A2Y85_05060</name>
</gene>
<dbReference type="PANTHER" id="PTHR12815">
    <property type="entry name" value="SORTING AND ASSEMBLY MACHINERY SAMM50 PROTEIN FAMILY MEMBER"/>
    <property type="match status" value="1"/>
</dbReference>
<keyword evidence="5" id="KW-0472">Membrane</keyword>
<keyword evidence="3" id="KW-0812">Transmembrane</keyword>
<evidence type="ECO:0000256" key="3">
    <source>
        <dbReference type="ARBA" id="ARBA00022692"/>
    </source>
</evidence>
<dbReference type="InterPro" id="IPR039910">
    <property type="entry name" value="D15-like"/>
</dbReference>
<name>A0A1F4U893_UNCW3</name>
<dbReference type="InterPro" id="IPR000184">
    <property type="entry name" value="Bac_surfAg_D15"/>
</dbReference>
<keyword evidence="2" id="KW-1134">Transmembrane beta strand</keyword>
<evidence type="ECO:0000259" key="8">
    <source>
        <dbReference type="PROSITE" id="PS51779"/>
    </source>
</evidence>
<evidence type="ECO:0000313" key="10">
    <source>
        <dbReference type="Proteomes" id="UP000177025"/>
    </source>
</evidence>
<evidence type="ECO:0000313" key="9">
    <source>
        <dbReference type="EMBL" id="OGC41176.1"/>
    </source>
</evidence>
<dbReference type="Pfam" id="PF07244">
    <property type="entry name" value="POTRA"/>
    <property type="match status" value="4"/>
</dbReference>
<dbReference type="PANTHER" id="PTHR12815:SF18">
    <property type="entry name" value="SORTING AND ASSEMBLY MACHINERY COMPONENT 50 HOMOLOG"/>
    <property type="match status" value="1"/>
</dbReference>
<dbReference type="InterPro" id="IPR023707">
    <property type="entry name" value="OM_assembly_BamA"/>
</dbReference>
<dbReference type="InterPro" id="IPR010827">
    <property type="entry name" value="BamA/TamA_POTRA"/>
</dbReference>
<keyword evidence="4" id="KW-0677">Repeat</keyword>
<organism evidence="9 10">
    <name type="scientific">candidate division WOR-3 bacterium RBG_13_43_14</name>
    <dbReference type="NCBI Taxonomy" id="1802590"/>
    <lineage>
        <taxon>Bacteria</taxon>
        <taxon>Bacteria division WOR-3</taxon>
    </lineage>
</organism>
<evidence type="ECO:0000256" key="4">
    <source>
        <dbReference type="ARBA" id="ARBA00022737"/>
    </source>
</evidence>